<evidence type="ECO:0000256" key="10">
    <source>
        <dbReference type="ARBA" id="ARBA00023136"/>
    </source>
</evidence>
<protein>
    <recommendedName>
        <fullName evidence="13">Leucine-rich repeat-containing N-terminal plant-type domain-containing protein</fullName>
    </recommendedName>
</protein>
<dbReference type="PANTHER" id="PTHR48061:SF12">
    <property type="entry name" value="DISEASE RESISTANCE LIKE PROTEIN"/>
    <property type="match status" value="1"/>
</dbReference>
<sequence length="925" mass="103724">MACHDNEKLALLLFKQSFLVDCGASVSAFAYPKVESWHEPYGMQNGSGNCCKWDGVECSNETGRVISLDLSSSCLSSTFPPNNTLISLDYLQQLNLADNFFDYSRIPSEIGLLRKLTSLNLSNSGFTGQVPPEIAYLSSLSILDLSHEGDPSGLGNKYSLKLRDLSLDTLIKNLTHLSQLHLDCVDISSDVPLQLSNLTSLKSLTLIGCNLSGKLPTHLLLLSNLEKVSFRYNYNLRGYLPDQFRPDSRLRFLSLAYTQLSTLVLKKLNINPAVLDSWLLKLNKLTRLGLSNVITSGDIPTVLANRTRLTYLDLRYNQLTSTLPLWFENLIELTALDLWGNHLKGHLPKWVPELVNLNTLAFSFRESKGEFDMFLKLPYLQSLSLSGVDLTFGQTSIMNSSSLKFDILVLDFCDLNDFPQFLRNQDKLRFLSFSGNSISGNIPPWFVNITKENLLSLNLSGNFLTGFEPPSDLLQWENLEVLDLSGNKLKGRLPSPPKLLQIFHASKNQFSGVVPDKLCDSSNLIYLDLSENQLSGQIPSYISHQLGQTLQVLNLRDNNFHGIIPETFTKSCKLKMINLSQNQLKRRLPNTLVNCMMLEVLDVGKNHVNDTFPSWLGSLPKLQVLVLRHNNFHGKIDAQLGHGFPSLRIIDLSNNFHFGNLPSRYFENWPAMRVSNGQKSRSSNSIVRLVYTILHGSSFSQDLRFDYCITITDKGSKTYYSRVLTVFRVIDFSSNSFTGGIPDLIGDLNGLQALNLSNNCLEGGIPASLANITELKSLDFSENMLIGEIPEELTELTSLEVFNISNNHLVGEIPQGRQFNTFDDGSFSGNLALCGAPLTVKCGKEHSSLTAPLSQSINDETIMDGDFEFIDWFIRLSGYASGCLFGYIIGKVYITDRHHDWFMDTFGRRRPTARVNRAARNRRHK</sequence>
<dbReference type="PANTHER" id="PTHR48061">
    <property type="entry name" value="LEUCINE-RICH REPEAT RECEPTOR PROTEIN KINASE EMS1-LIKE-RELATED"/>
    <property type="match status" value="1"/>
</dbReference>
<gene>
    <name evidence="14" type="ORF">RND81_10G235800</name>
</gene>
<evidence type="ECO:0000256" key="12">
    <source>
        <dbReference type="ARBA" id="ARBA00023180"/>
    </source>
</evidence>
<evidence type="ECO:0000256" key="8">
    <source>
        <dbReference type="ARBA" id="ARBA00022737"/>
    </source>
</evidence>
<dbReference type="AlphaFoldDB" id="A0AAW1I6I0"/>
<keyword evidence="15" id="KW-1185">Reference proteome</keyword>
<dbReference type="PROSITE" id="PS51450">
    <property type="entry name" value="LRR"/>
    <property type="match status" value="3"/>
</dbReference>
<dbReference type="InterPro" id="IPR046956">
    <property type="entry name" value="RLP23-like"/>
</dbReference>
<evidence type="ECO:0000259" key="13">
    <source>
        <dbReference type="Pfam" id="PF08263"/>
    </source>
</evidence>
<keyword evidence="6" id="KW-0812">Transmembrane</keyword>
<evidence type="ECO:0000256" key="4">
    <source>
        <dbReference type="ARBA" id="ARBA00022475"/>
    </source>
</evidence>
<comment type="caution">
    <text evidence="14">The sequence shown here is derived from an EMBL/GenBank/DDBJ whole genome shotgun (WGS) entry which is preliminary data.</text>
</comment>
<evidence type="ECO:0000313" key="15">
    <source>
        <dbReference type="Proteomes" id="UP001443914"/>
    </source>
</evidence>
<keyword evidence="11" id="KW-0675">Receptor</keyword>
<evidence type="ECO:0000256" key="5">
    <source>
        <dbReference type="ARBA" id="ARBA00022614"/>
    </source>
</evidence>
<reference evidence="14" key="1">
    <citation type="submission" date="2024-03" db="EMBL/GenBank/DDBJ databases">
        <title>WGS assembly of Saponaria officinalis var. Norfolk2.</title>
        <authorList>
            <person name="Jenkins J."/>
            <person name="Shu S."/>
            <person name="Grimwood J."/>
            <person name="Barry K."/>
            <person name="Goodstein D."/>
            <person name="Schmutz J."/>
            <person name="Leebens-Mack J."/>
            <person name="Osbourn A."/>
        </authorList>
    </citation>
    <scope>NUCLEOTIDE SEQUENCE [LARGE SCALE GENOMIC DNA]</scope>
    <source>
        <strain evidence="14">JIC</strain>
    </source>
</reference>
<keyword evidence="9" id="KW-1133">Transmembrane helix</keyword>
<evidence type="ECO:0000256" key="6">
    <source>
        <dbReference type="ARBA" id="ARBA00022692"/>
    </source>
</evidence>
<dbReference type="FunFam" id="3.80.10.10:FF:000041">
    <property type="entry name" value="LRR receptor-like serine/threonine-protein kinase ERECTA"/>
    <property type="match status" value="2"/>
</dbReference>
<keyword evidence="8" id="KW-0677">Repeat</keyword>
<proteinExistence type="inferred from homology"/>
<evidence type="ECO:0000256" key="7">
    <source>
        <dbReference type="ARBA" id="ARBA00022729"/>
    </source>
</evidence>
<keyword evidence="4" id="KW-1003">Cell membrane</keyword>
<dbReference type="SUPFAM" id="SSF52058">
    <property type="entry name" value="L domain-like"/>
    <property type="match status" value="2"/>
</dbReference>
<dbReference type="EMBL" id="JBDFQZ010000010">
    <property type="protein sequence ID" value="KAK9684834.1"/>
    <property type="molecule type" value="Genomic_DNA"/>
</dbReference>
<dbReference type="Proteomes" id="UP001443914">
    <property type="component" value="Unassembled WGS sequence"/>
</dbReference>
<organism evidence="14 15">
    <name type="scientific">Saponaria officinalis</name>
    <name type="common">Common soapwort</name>
    <name type="synonym">Lychnis saponaria</name>
    <dbReference type="NCBI Taxonomy" id="3572"/>
    <lineage>
        <taxon>Eukaryota</taxon>
        <taxon>Viridiplantae</taxon>
        <taxon>Streptophyta</taxon>
        <taxon>Embryophyta</taxon>
        <taxon>Tracheophyta</taxon>
        <taxon>Spermatophyta</taxon>
        <taxon>Magnoliopsida</taxon>
        <taxon>eudicotyledons</taxon>
        <taxon>Gunneridae</taxon>
        <taxon>Pentapetalae</taxon>
        <taxon>Caryophyllales</taxon>
        <taxon>Caryophyllaceae</taxon>
        <taxon>Caryophylleae</taxon>
        <taxon>Saponaria</taxon>
    </lineage>
</organism>
<evidence type="ECO:0000256" key="2">
    <source>
        <dbReference type="ARBA" id="ARBA00004479"/>
    </source>
</evidence>
<evidence type="ECO:0000313" key="14">
    <source>
        <dbReference type="EMBL" id="KAK9684834.1"/>
    </source>
</evidence>
<name>A0AAW1I6I0_SAPOF</name>
<dbReference type="InterPro" id="IPR001611">
    <property type="entry name" value="Leu-rich_rpt"/>
</dbReference>
<evidence type="ECO:0000256" key="11">
    <source>
        <dbReference type="ARBA" id="ARBA00023170"/>
    </source>
</evidence>
<dbReference type="InterPro" id="IPR032675">
    <property type="entry name" value="LRR_dom_sf"/>
</dbReference>
<accession>A0AAW1I6I0</accession>
<keyword evidence="7" id="KW-0732">Signal</keyword>
<evidence type="ECO:0000256" key="3">
    <source>
        <dbReference type="ARBA" id="ARBA00009592"/>
    </source>
</evidence>
<comment type="similarity">
    <text evidence="3">Belongs to the RLP family.</text>
</comment>
<keyword evidence="12" id="KW-0325">Glycoprotein</keyword>
<dbReference type="Pfam" id="PF00560">
    <property type="entry name" value="LRR_1"/>
    <property type="match status" value="8"/>
</dbReference>
<keyword evidence="5" id="KW-0433">Leucine-rich repeat</keyword>
<keyword evidence="10" id="KW-0472">Membrane</keyword>
<dbReference type="InterPro" id="IPR013210">
    <property type="entry name" value="LRR_N_plant-typ"/>
</dbReference>
<dbReference type="FunFam" id="3.80.10.10:FF:000213">
    <property type="entry name" value="Tyrosine-sulfated glycopeptide receptor 1"/>
    <property type="match status" value="1"/>
</dbReference>
<evidence type="ECO:0000256" key="1">
    <source>
        <dbReference type="ARBA" id="ARBA00004236"/>
    </source>
</evidence>
<dbReference type="Gene3D" id="3.80.10.10">
    <property type="entry name" value="Ribonuclease Inhibitor"/>
    <property type="match status" value="6"/>
</dbReference>
<feature type="domain" description="Leucine-rich repeat-containing N-terminal plant-type" evidence="13">
    <location>
        <begin position="4"/>
        <end position="59"/>
    </location>
</feature>
<dbReference type="GO" id="GO:0005886">
    <property type="term" value="C:plasma membrane"/>
    <property type="evidence" value="ECO:0007669"/>
    <property type="project" value="UniProtKB-SubCell"/>
</dbReference>
<dbReference type="Pfam" id="PF08263">
    <property type="entry name" value="LRRNT_2"/>
    <property type="match status" value="1"/>
</dbReference>
<dbReference type="Pfam" id="PF13855">
    <property type="entry name" value="LRR_8"/>
    <property type="match status" value="1"/>
</dbReference>
<comment type="subcellular location">
    <subcellularLocation>
        <location evidence="1">Cell membrane</location>
    </subcellularLocation>
    <subcellularLocation>
        <location evidence="2">Membrane</location>
        <topology evidence="2">Single-pass type I membrane protein</topology>
    </subcellularLocation>
</comment>
<evidence type="ECO:0000256" key="9">
    <source>
        <dbReference type="ARBA" id="ARBA00022989"/>
    </source>
</evidence>